<evidence type="ECO:0000313" key="1">
    <source>
        <dbReference type="EMBL" id="OBH69403.1"/>
    </source>
</evidence>
<dbReference type="OrthoDB" id="4764643at2"/>
<dbReference type="RefSeq" id="WP_067912519.1">
    <property type="nucleotide sequence ID" value="NZ_LZJP01000114.1"/>
</dbReference>
<dbReference type="EMBL" id="LZJU01000158">
    <property type="protein sequence ID" value="OBH69403.1"/>
    <property type="molecule type" value="Genomic_DNA"/>
</dbReference>
<protein>
    <submittedName>
        <fullName evidence="1">Uncharacterized protein</fullName>
    </submittedName>
</protein>
<dbReference type="AlphaFoldDB" id="A0A1A2SYW0"/>
<gene>
    <name evidence="1" type="ORF">A5683_05230</name>
</gene>
<evidence type="ECO:0000313" key="2">
    <source>
        <dbReference type="Proteomes" id="UP000092389"/>
    </source>
</evidence>
<dbReference type="Proteomes" id="UP000092389">
    <property type="component" value="Unassembled WGS sequence"/>
</dbReference>
<reference evidence="1 2" key="1">
    <citation type="submission" date="2016-06" db="EMBL/GenBank/DDBJ databases">
        <authorList>
            <person name="Kjaerup R.B."/>
            <person name="Dalgaard T.S."/>
            <person name="Juul-Madsen H.R."/>
        </authorList>
    </citation>
    <scope>NUCLEOTIDE SEQUENCE [LARGE SCALE GENOMIC DNA]</scope>
    <source>
        <strain evidence="1 2">E152</strain>
    </source>
</reference>
<organism evidence="1 2">
    <name type="scientific">Mycobacterium mantenii</name>
    <dbReference type="NCBI Taxonomy" id="560555"/>
    <lineage>
        <taxon>Bacteria</taxon>
        <taxon>Bacillati</taxon>
        <taxon>Actinomycetota</taxon>
        <taxon>Actinomycetes</taxon>
        <taxon>Mycobacteriales</taxon>
        <taxon>Mycobacteriaceae</taxon>
        <taxon>Mycobacterium</taxon>
        <taxon>Mycobacterium avium complex (MAC)</taxon>
    </lineage>
</organism>
<comment type="caution">
    <text evidence="1">The sequence shown here is derived from an EMBL/GenBank/DDBJ whole genome shotgun (WGS) entry which is preliminary data.</text>
</comment>
<accession>A0A1A2SYW0</accession>
<sequence>MVQLVYHNNLYPAWTLLRQIVESEFILWKFANDPASIVVWVESTKDERERFWKPSNIYRDVENDYRQKDYSGHCELAGHPTPAGANLAGGVRLDRARASLLCDLIGHAREAWSHLLSSVEQIDQAHQVDGASSLVRLRKQFDDALAQWSATEQYQHTSSYFSDPID</sequence>
<proteinExistence type="predicted"/>
<name>A0A1A2SYW0_MYCNT</name>